<protein>
    <submittedName>
        <fullName evidence="1">LicD family protein</fullName>
    </submittedName>
</protein>
<proteinExistence type="predicted"/>
<dbReference type="STRING" id="1550231.SAMN05660662_2180"/>
<sequence>MRRPPCRGDRPLLSHLALDDEALSFTAPPEDADRVVDLLLGGRRIWSFRVSATEPDPSGEAHRRRLPWPRPLRPYLTGTGTIGLRPIDGGPDVLTAAARFGDADQPLRFDDRHGIGLVINKFGRIGHALADYDPGMVQRLLDNLDRIRAALAEQRPDLPVYVMSGTLLGPYRDGRIMPHDDDADLGYLSPHTHPADVVREAFQLGRILRAAGFEALRASAGHVQVHFSHEGRPDAYVDLFTGFIDEESWWQHTFAIRLQARRDQVVPTITIDVEGRPEPAPREPELMLEANYGPGWKVPDPSYRFDIPRSVQDRFWGWFSDYGMDRTMWEDFYRYDIEGARVPLGSAPSDYARWLADRIPAGARVLELGAGRGHDALWLAGQGFDVEALDYVRWPMRAAAQTAEDQGAGVRFRVLNLYDLRRVITLGAEMAARREPLVVYARGLLGNYWDIGRPILLRGLSMLLRSGGQAHLDVPRSSLMPQPGTGIPMHRAVAVEMLRAEMAPYGLRIDEVHDADEVVEHTPWETGTDPLPTTRMVVTWQRPVR</sequence>
<dbReference type="RefSeq" id="WP_091765789.1">
    <property type="nucleotide sequence ID" value="NZ_FNBT01000003.1"/>
</dbReference>
<evidence type="ECO:0000313" key="2">
    <source>
        <dbReference type="Proteomes" id="UP000199406"/>
    </source>
</evidence>
<dbReference type="PANTHER" id="PTHR13627:SF31">
    <property type="entry name" value="RIBITOL 5-PHOSPHATE TRANSFERASE FKRP"/>
    <property type="match status" value="1"/>
</dbReference>
<organism evidence="1 2">
    <name type="scientific">Blastococcus aurantiacus</name>
    <dbReference type="NCBI Taxonomy" id="1550231"/>
    <lineage>
        <taxon>Bacteria</taxon>
        <taxon>Bacillati</taxon>
        <taxon>Actinomycetota</taxon>
        <taxon>Actinomycetes</taxon>
        <taxon>Geodermatophilales</taxon>
        <taxon>Geodermatophilaceae</taxon>
        <taxon>Blastococcus</taxon>
    </lineage>
</organism>
<dbReference type="PANTHER" id="PTHR13627">
    <property type="entry name" value="FUKUTIN RELATED PROTEIN"/>
    <property type="match status" value="1"/>
</dbReference>
<dbReference type="AlphaFoldDB" id="A0A1G7L0F3"/>
<dbReference type="OrthoDB" id="3780655at2"/>
<dbReference type="EMBL" id="FNBT01000003">
    <property type="protein sequence ID" value="SDF42794.1"/>
    <property type="molecule type" value="Genomic_DNA"/>
</dbReference>
<dbReference type="Proteomes" id="UP000199406">
    <property type="component" value="Unassembled WGS sequence"/>
</dbReference>
<dbReference type="InterPro" id="IPR052613">
    <property type="entry name" value="LicD_transferase"/>
</dbReference>
<dbReference type="SUPFAM" id="SSF53335">
    <property type="entry name" value="S-adenosyl-L-methionine-dependent methyltransferases"/>
    <property type="match status" value="1"/>
</dbReference>
<dbReference type="InterPro" id="IPR029063">
    <property type="entry name" value="SAM-dependent_MTases_sf"/>
</dbReference>
<dbReference type="Pfam" id="PF13489">
    <property type="entry name" value="Methyltransf_23"/>
    <property type="match status" value="1"/>
</dbReference>
<gene>
    <name evidence="1" type="ORF">SAMN05660662_2180</name>
</gene>
<accession>A0A1G7L0F3</accession>
<name>A0A1G7L0F3_9ACTN</name>
<evidence type="ECO:0000313" key="1">
    <source>
        <dbReference type="EMBL" id="SDF42794.1"/>
    </source>
</evidence>
<dbReference type="Gene3D" id="3.40.50.150">
    <property type="entry name" value="Vaccinia Virus protein VP39"/>
    <property type="match status" value="1"/>
</dbReference>
<reference evidence="2" key="1">
    <citation type="submission" date="2016-10" db="EMBL/GenBank/DDBJ databases">
        <authorList>
            <person name="Varghese N."/>
            <person name="Submissions S."/>
        </authorList>
    </citation>
    <scope>NUCLEOTIDE SEQUENCE [LARGE SCALE GENOMIC DNA]</scope>
    <source>
        <strain evidence="2">DSM 44268</strain>
    </source>
</reference>
<keyword evidence="2" id="KW-1185">Reference proteome</keyword>